<evidence type="ECO:0000256" key="1">
    <source>
        <dbReference type="ARBA" id="ARBA00004651"/>
    </source>
</evidence>
<evidence type="ECO:0000256" key="6">
    <source>
        <dbReference type="SAM" id="Phobius"/>
    </source>
</evidence>
<evidence type="ECO:0000256" key="4">
    <source>
        <dbReference type="ARBA" id="ARBA00022989"/>
    </source>
</evidence>
<reference evidence="8 9" key="1">
    <citation type="submission" date="2020-08" db="EMBL/GenBank/DDBJ databases">
        <title>Sequencing the genomes of 1000 actinobacteria strains.</title>
        <authorList>
            <person name="Klenk H.-P."/>
        </authorList>
    </citation>
    <scope>NUCLEOTIDE SEQUENCE [LARGE SCALE GENOMIC DNA]</scope>
    <source>
        <strain evidence="8 9">DSM 24947</strain>
    </source>
</reference>
<organism evidence="8 9">
    <name type="scientific">Microbacterium marinum</name>
    <dbReference type="NCBI Taxonomy" id="421115"/>
    <lineage>
        <taxon>Bacteria</taxon>
        <taxon>Bacillati</taxon>
        <taxon>Actinomycetota</taxon>
        <taxon>Actinomycetes</taxon>
        <taxon>Micrococcales</taxon>
        <taxon>Microbacteriaceae</taxon>
        <taxon>Microbacterium</taxon>
    </lineage>
</organism>
<keyword evidence="5 6" id="KW-0472">Membrane</keyword>
<dbReference type="AlphaFoldDB" id="A0A7W7BRA6"/>
<sequence>MSDLRVRGLLRLARARATAQRPLLLLSSLTAAVAGATIVVTVTWLQRTAVVPSPPAGVDPAVHAEEGAVGVAGLAAAAPALVVVVVLVGAVALAQVARLVSIAREREDATLRARGLSRFQARSIDLAEGAVLVTVGVAVGLLLGLGVSFATGVPVDSLDAVGFALLPAAVVLAGVYVVSVGGGGRTSTARARTVGSLLGVVVIVLSLVLVIWQLPQAEPGRADPVVAIAPAVILAAAAVVALAAFGAVVVGWAAPRGRRRGLGWVLPARQVSRRLPVFAAAVVLVSLAAGSAVFAAAYGATWRAEATTAAAVGAGAPVRVDLAPQSASAELVQIAAGVPGVRAAAGALIQPVEVGSSSAELIALPAAVPGVMVDGSARASLEAMSTPGAAPGLGDGASAIRVEALVTGPPTVQEEAHGRGDIDVQGRAPVQDVPLPAVRLSAIVIDAGGVPATIALRFEDPEPVAGGVRLNAEAALPPGAAPWRVLALVAGTGPGVGTREATVSVSELVAVGGETLSTPGETSVVAGGPESLLWAAAGDASSALPVGVTSAFAERLGLAIGDTFALRYEGSGRRVDAVVDRILSAIPGASTDLAVFAPLESLLVSQLQRGTSVVPPNSVWLDAAPGAAGAVSAALGDRAVRTAQPGPGTAIVGALTGAWWVAVAGTVVLAVIGALAITRTLAHARHPDLGILRALGVTARQQAWMRATELTVVLLLAVALGAAAGALGSALIVPLLIQATTPGLGAVSGVVAFEGGGLAAAGAALVVGLIVVVGAAAGGVARRARHAVVGEDAR</sequence>
<gene>
    <name evidence="8" type="ORF">BKA24_002102</name>
</gene>
<evidence type="ECO:0000256" key="2">
    <source>
        <dbReference type="ARBA" id="ARBA00022475"/>
    </source>
</evidence>
<evidence type="ECO:0000256" key="3">
    <source>
        <dbReference type="ARBA" id="ARBA00022692"/>
    </source>
</evidence>
<dbReference type="Proteomes" id="UP000573729">
    <property type="component" value="Unassembled WGS sequence"/>
</dbReference>
<comment type="caution">
    <text evidence="8">The sequence shown here is derived from an EMBL/GenBank/DDBJ whole genome shotgun (WGS) entry which is preliminary data.</text>
</comment>
<feature type="transmembrane region" description="Helical" evidence="6">
    <location>
        <begin position="275"/>
        <end position="298"/>
    </location>
</feature>
<keyword evidence="9" id="KW-1185">Reference proteome</keyword>
<dbReference type="GO" id="GO:0005886">
    <property type="term" value="C:plasma membrane"/>
    <property type="evidence" value="ECO:0007669"/>
    <property type="project" value="UniProtKB-SubCell"/>
</dbReference>
<feature type="transmembrane region" description="Helical" evidence="6">
    <location>
        <begin position="161"/>
        <end position="182"/>
    </location>
</feature>
<evidence type="ECO:0000313" key="9">
    <source>
        <dbReference type="Proteomes" id="UP000573729"/>
    </source>
</evidence>
<feature type="transmembrane region" description="Helical" evidence="6">
    <location>
        <begin position="68"/>
        <end position="94"/>
    </location>
</feature>
<protein>
    <recommendedName>
        <fullName evidence="7">ABC3 transporter permease C-terminal domain-containing protein</fullName>
    </recommendedName>
</protein>
<proteinExistence type="predicted"/>
<name>A0A7W7BRA6_9MICO</name>
<feature type="transmembrane region" description="Helical" evidence="6">
    <location>
        <begin position="657"/>
        <end position="677"/>
    </location>
</feature>
<feature type="transmembrane region" description="Helical" evidence="6">
    <location>
        <begin position="194"/>
        <end position="214"/>
    </location>
</feature>
<keyword evidence="2" id="KW-1003">Cell membrane</keyword>
<keyword evidence="4 6" id="KW-1133">Transmembrane helix</keyword>
<feature type="domain" description="ABC3 transporter permease C-terminal" evidence="7">
    <location>
        <begin position="661"/>
        <end position="772"/>
    </location>
</feature>
<evidence type="ECO:0000259" key="7">
    <source>
        <dbReference type="Pfam" id="PF02687"/>
    </source>
</evidence>
<evidence type="ECO:0000256" key="5">
    <source>
        <dbReference type="ARBA" id="ARBA00023136"/>
    </source>
</evidence>
<feature type="transmembrane region" description="Helical" evidence="6">
    <location>
        <begin position="21"/>
        <end position="45"/>
    </location>
</feature>
<dbReference type="RefSeq" id="WP_184217820.1">
    <property type="nucleotide sequence ID" value="NZ_JACHMD010000001.1"/>
</dbReference>
<dbReference type="EMBL" id="JACHMD010000001">
    <property type="protein sequence ID" value="MBB4667393.1"/>
    <property type="molecule type" value="Genomic_DNA"/>
</dbReference>
<feature type="transmembrane region" description="Helical" evidence="6">
    <location>
        <begin position="710"/>
        <end position="737"/>
    </location>
</feature>
<accession>A0A7W7BRA6</accession>
<comment type="subcellular location">
    <subcellularLocation>
        <location evidence="1">Cell membrane</location>
        <topology evidence="1">Multi-pass membrane protein</topology>
    </subcellularLocation>
</comment>
<dbReference type="InterPro" id="IPR003838">
    <property type="entry name" value="ABC3_permease_C"/>
</dbReference>
<keyword evidence="3 6" id="KW-0812">Transmembrane</keyword>
<evidence type="ECO:0000313" key="8">
    <source>
        <dbReference type="EMBL" id="MBB4667393.1"/>
    </source>
</evidence>
<dbReference type="Pfam" id="PF02687">
    <property type="entry name" value="FtsX"/>
    <property type="match status" value="1"/>
</dbReference>
<feature type="transmembrane region" description="Helical" evidence="6">
    <location>
        <begin position="226"/>
        <end position="254"/>
    </location>
</feature>
<feature type="transmembrane region" description="Helical" evidence="6">
    <location>
        <begin position="126"/>
        <end position="149"/>
    </location>
</feature>
<feature type="transmembrane region" description="Helical" evidence="6">
    <location>
        <begin position="757"/>
        <end position="777"/>
    </location>
</feature>